<sequence>MDTMSAEVDAVHTEASAAADARGTTRTFVGNLEPSVTPEAADAAVLVVSELVTNALRHGGGTCTLDLTAHPDGIEVAVHDRSPRAPRMRTPDLTGRTGGFGWPMVKSLSRATAVSPRAGGGKTVSALLAR</sequence>
<proteinExistence type="predicted"/>
<comment type="caution">
    <text evidence="4">The sequence shown here is derived from an EMBL/GenBank/DDBJ whole genome shotgun (WGS) entry which is preliminary data.</text>
</comment>
<dbReference type="InterPro" id="IPR003594">
    <property type="entry name" value="HATPase_dom"/>
</dbReference>
<evidence type="ECO:0000313" key="5">
    <source>
        <dbReference type="Proteomes" id="UP001051844"/>
    </source>
</evidence>
<dbReference type="EMBL" id="BNDZ01000005">
    <property type="protein sequence ID" value="GHI47154.1"/>
    <property type="molecule type" value="Genomic_DNA"/>
</dbReference>
<dbReference type="SUPFAM" id="SSF55874">
    <property type="entry name" value="ATPase domain of HSP90 chaperone/DNA topoisomerase II/histidine kinase"/>
    <property type="match status" value="1"/>
</dbReference>
<protein>
    <submittedName>
        <fullName evidence="4">ATP-binding protein</fullName>
    </submittedName>
</protein>
<feature type="domain" description="Histidine kinase/HSP90-like ATPase" evidence="3">
    <location>
        <begin position="25"/>
        <end position="125"/>
    </location>
</feature>
<dbReference type="GO" id="GO:0005524">
    <property type="term" value="F:ATP binding"/>
    <property type="evidence" value="ECO:0007669"/>
    <property type="project" value="UniProtKB-KW"/>
</dbReference>
<dbReference type="RefSeq" id="WP_085478367.1">
    <property type="nucleotide sequence ID" value="NZ_BNDZ01000005.1"/>
</dbReference>
<dbReference type="AlphaFoldDB" id="A0AA37BZI7"/>
<dbReference type="Gene3D" id="3.30.565.10">
    <property type="entry name" value="Histidine kinase-like ATPase, C-terminal domain"/>
    <property type="match status" value="1"/>
</dbReference>
<reference evidence="4" key="1">
    <citation type="submission" date="2022-09" db="EMBL/GenBank/DDBJ databases">
        <title>Whole genome shotgun sequence of Streptomyces albidoflavus NBRC 12854.</title>
        <authorList>
            <person name="Komaki H."/>
            <person name="Tamura T."/>
        </authorList>
    </citation>
    <scope>NUCLEOTIDE SEQUENCE</scope>
    <source>
        <strain evidence="4">NBRC 12854</strain>
    </source>
</reference>
<feature type="region of interest" description="Disordered" evidence="2">
    <location>
        <begin position="1"/>
        <end position="21"/>
    </location>
</feature>
<keyword evidence="1" id="KW-0808">Transferase</keyword>
<dbReference type="GO" id="GO:0004674">
    <property type="term" value="F:protein serine/threonine kinase activity"/>
    <property type="evidence" value="ECO:0007669"/>
    <property type="project" value="UniProtKB-KW"/>
</dbReference>
<evidence type="ECO:0000313" key="4">
    <source>
        <dbReference type="EMBL" id="GHI47154.1"/>
    </source>
</evidence>
<name>A0AA37BZI7_9ACTN</name>
<dbReference type="InterPro" id="IPR036890">
    <property type="entry name" value="HATPase_C_sf"/>
</dbReference>
<evidence type="ECO:0000259" key="3">
    <source>
        <dbReference type="Pfam" id="PF13581"/>
    </source>
</evidence>
<evidence type="ECO:0000256" key="1">
    <source>
        <dbReference type="ARBA" id="ARBA00022527"/>
    </source>
</evidence>
<evidence type="ECO:0000256" key="2">
    <source>
        <dbReference type="SAM" id="MobiDB-lite"/>
    </source>
</evidence>
<keyword evidence="1" id="KW-0723">Serine/threonine-protein kinase</keyword>
<keyword evidence="4" id="KW-0547">Nucleotide-binding</keyword>
<dbReference type="Pfam" id="PF13581">
    <property type="entry name" value="HATPase_c_2"/>
    <property type="match status" value="1"/>
</dbReference>
<accession>A0AA37BZI7</accession>
<gene>
    <name evidence="4" type="ORF">ScoT_33280</name>
</gene>
<dbReference type="CDD" id="cd16936">
    <property type="entry name" value="HATPase_RsbW-like"/>
    <property type="match status" value="1"/>
</dbReference>
<dbReference type="PANTHER" id="PTHR35526:SF3">
    <property type="entry name" value="ANTI-SIGMA-F FACTOR RSBW"/>
    <property type="match status" value="1"/>
</dbReference>
<keyword evidence="4" id="KW-0067">ATP-binding</keyword>
<keyword evidence="1" id="KW-0418">Kinase</keyword>
<dbReference type="InterPro" id="IPR050267">
    <property type="entry name" value="Anti-sigma-factor_SerPK"/>
</dbReference>
<dbReference type="Proteomes" id="UP001051844">
    <property type="component" value="Unassembled WGS sequence"/>
</dbReference>
<organism evidence="4 5">
    <name type="scientific">Streptomyces albidoflavus</name>
    <dbReference type="NCBI Taxonomy" id="1886"/>
    <lineage>
        <taxon>Bacteria</taxon>
        <taxon>Bacillati</taxon>
        <taxon>Actinomycetota</taxon>
        <taxon>Actinomycetes</taxon>
        <taxon>Kitasatosporales</taxon>
        <taxon>Streptomycetaceae</taxon>
        <taxon>Streptomyces</taxon>
        <taxon>Streptomyces albidoflavus group</taxon>
    </lineage>
</organism>
<dbReference type="PANTHER" id="PTHR35526">
    <property type="entry name" value="ANTI-SIGMA-F FACTOR RSBW-RELATED"/>
    <property type="match status" value="1"/>
</dbReference>